<dbReference type="InterPro" id="IPR029010">
    <property type="entry name" value="ThuA-like"/>
</dbReference>
<dbReference type="InterPro" id="IPR029062">
    <property type="entry name" value="Class_I_gatase-like"/>
</dbReference>
<dbReference type="Proteomes" id="UP000759103">
    <property type="component" value="Unassembled WGS sequence"/>
</dbReference>
<keyword evidence="3" id="KW-1185">Reference proteome</keyword>
<dbReference type="Pfam" id="PF06283">
    <property type="entry name" value="ThuA"/>
    <property type="match status" value="1"/>
</dbReference>
<proteinExistence type="predicted"/>
<dbReference type="RefSeq" id="WP_219750768.1">
    <property type="nucleotide sequence ID" value="NZ_JAHXZN010000017.1"/>
</dbReference>
<feature type="domain" description="ThuA-like" evidence="1">
    <location>
        <begin position="41"/>
        <end position="260"/>
    </location>
</feature>
<dbReference type="PANTHER" id="PTHR40469">
    <property type="entry name" value="SECRETED GLYCOSYL HYDROLASE"/>
    <property type="match status" value="1"/>
</dbReference>
<protein>
    <submittedName>
        <fullName evidence="2">ThuA domain-containing protein</fullName>
    </submittedName>
</protein>
<accession>A0ABS7BUG3</accession>
<comment type="caution">
    <text evidence="2">The sequence shown here is derived from an EMBL/GenBank/DDBJ whole genome shotgun (WGS) entry which is preliminary data.</text>
</comment>
<name>A0ABS7BUG3_9SPHN</name>
<evidence type="ECO:0000259" key="1">
    <source>
        <dbReference type="Pfam" id="PF06283"/>
    </source>
</evidence>
<gene>
    <name evidence="2" type="ORF">KZ820_21080</name>
</gene>
<dbReference type="EMBL" id="JAHXZN010000017">
    <property type="protein sequence ID" value="MBW6533244.1"/>
    <property type="molecule type" value="Genomic_DNA"/>
</dbReference>
<evidence type="ECO:0000313" key="2">
    <source>
        <dbReference type="EMBL" id="MBW6533244.1"/>
    </source>
</evidence>
<sequence length="263" mass="28749">MRLIAMLGALALAQAAPDPHLPTPTLDTSPPTLPAGIERGVLIVSKTNGWRHFEHIPHSNEVLADIARGLGRKSFQTENGAVFNDDALKHFSVVVLNSASGEFLTPEQQAAFQRFVARGGGVVALHAAGDNSHKSPWYVDTIIGTEFIGHPNGADHIQRATILVDQPRHPVMAGVKLPWTSSDEWYSFSGDPSQHGMTVLARVDEASYRTGDKLRMGKHPIMWVNPRAKGHVFYSALGHDAANYDDPNYRRVLTNAIRWAAAK</sequence>
<dbReference type="Gene3D" id="3.40.50.880">
    <property type="match status" value="1"/>
</dbReference>
<evidence type="ECO:0000313" key="3">
    <source>
        <dbReference type="Proteomes" id="UP000759103"/>
    </source>
</evidence>
<reference evidence="2 3" key="1">
    <citation type="submission" date="2021-07" db="EMBL/GenBank/DDBJ databases">
        <title>Sphingomonas sp.</title>
        <authorList>
            <person name="Feng G."/>
            <person name="Li J."/>
            <person name="Pan M."/>
        </authorList>
    </citation>
    <scope>NUCLEOTIDE SEQUENCE [LARGE SCALE GENOMIC DNA]</scope>
    <source>
        <strain evidence="2 3">RRHST34</strain>
    </source>
</reference>
<dbReference type="PANTHER" id="PTHR40469:SF2">
    <property type="entry name" value="GALACTOSE-BINDING DOMAIN-LIKE SUPERFAMILY PROTEIN"/>
    <property type="match status" value="1"/>
</dbReference>
<dbReference type="SUPFAM" id="SSF52317">
    <property type="entry name" value="Class I glutamine amidotransferase-like"/>
    <property type="match status" value="1"/>
</dbReference>
<organism evidence="2 3">
    <name type="scientific">Sphingomonas citri</name>
    <dbReference type="NCBI Taxonomy" id="2862499"/>
    <lineage>
        <taxon>Bacteria</taxon>
        <taxon>Pseudomonadati</taxon>
        <taxon>Pseudomonadota</taxon>
        <taxon>Alphaproteobacteria</taxon>
        <taxon>Sphingomonadales</taxon>
        <taxon>Sphingomonadaceae</taxon>
        <taxon>Sphingomonas</taxon>
    </lineage>
</organism>